<dbReference type="Pfam" id="PF13560">
    <property type="entry name" value="HTH_31"/>
    <property type="match status" value="1"/>
</dbReference>
<evidence type="ECO:0000313" key="4">
    <source>
        <dbReference type="Proteomes" id="UP001334804"/>
    </source>
</evidence>
<protein>
    <submittedName>
        <fullName evidence="3">Helix-turn-helix transcriptional regulator</fullName>
    </submittedName>
</protein>
<feature type="region of interest" description="Disordered" evidence="1">
    <location>
        <begin position="1"/>
        <end position="27"/>
    </location>
</feature>
<gene>
    <name evidence="3" type="ORF">OIE14_01845</name>
</gene>
<dbReference type="Proteomes" id="UP001334804">
    <property type="component" value="Chromosome"/>
</dbReference>
<proteinExistence type="predicted"/>
<evidence type="ECO:0000313" key="3">
    <source>
        <dbReference type="EMBL" id="WSA32845.1"/>
    </source>
</evidence>
<accession>A0ABZ1EDD2</accession>
<dbReference type="Pfam" id="PF19054">
    <property type="entry name" value="DUF5753"/>
    <property type="match status" value="1"/>
</dbReference>
<evidence type="ECO:0000256" key="1">
    <source>
        <dbReference type="SAM" id="MobiDB-lite"/>
    </source>
</evidence>
<dbReference type="PROSITE" id="PS50943">
    <property type="entry name" value="HTH_CROC1"/>
    <property type="match status" value="1"/>
</dbReference>
<evidence type="ECO:0000259" key="2">
    <source>
        <dbReference type="PROSITE" id="PS50943"/>
    </source>
</evidence>
<feature type="domain" description="HTH cro/C1-type" evidence="2">
    <location>
        <begin position="53"/>
        <end position="106"/>
    </location>
</feature>
<dbReference type="CDD" id="cd00093">
    <property type="entry name" value="HTH_XRE"/>
    <property type="match status" value="1"/>
</dbReference>
<dbReference type="RefSeq" id="WP_245716026.1">
    <property type="nucleotide sequence ID" value="NZ_CP109071.1"/>
</dbReference>
<keyword evidence="4" id="KW-1185">Reference proteome</keyword>
<dbReference type="EMBL" id="CP109071">
    <property type="protein sequence ID" value="WSA32845.1"/>
    <property type="molecule type" value="Genomic_DNA"/>
</dbReference>
<reference evidence="3 4" key="1">
    <citation type="submission" date="2022-10" db="EMBL/GenBank/DDBJ databases">
        <title>The complete genomes of actinobacterial strains from the NBC collection.</title>
        <authorList>
            <person name="Joergensen T.S."/>
            <person name="Alvarez Arevalo M."/>
            <person name="Sterndorff E.B."/>
            <person name="Faurdal D."/>
            <person name="Vuksanovic O."/>
            <person name="Mourched A.-S."/>
            <person name="Charusanti P."/>
            <person name="Shaw S."/>
            <person name="Blin K."/>
            <person name="Weber T."/>
        </authorList>
    </citation>
    <scope>NUCLEOTIDE SEQUENCE [LARGE SCALE GENOMIC DNA]</scope>
    <source>
        <strain evidence="3 4">NBC 01809</strain>
    </source>
</reference>
<dbReference type="SMART" id="SM00530">
    <property type="entry name" value="HTH_XRE"/>
    <property type="match status" value="1"/>
</dbReference>
<feature type="compositionally biased region" description="Low complexity" evidence="1">
    <location>
        <begin position="14"/>
        <end position="24"/>
    </location>
</feature>
<name>A0ABZ1EDD2_9ACTN</name>
<dbReference type="InterPro" id="IPR010982">
    <property type="entry name" value="Lambda_DNA-bd_dom_sf"/>
</dbReference>
<dbReference type="Gene3D" id="1.10.260.40">
    <property type="entry name" value="lambda repressor-like DNA-binding domains"/>
    <property type="match status" value="1"/>
</dbReference>
<dbReference type="SUPFAM" id="SSF47413">
    <property type="entry name" value="lambda repressor-like DNA-binding domains"/>
    <property type="match status" value="1"/>
</dbReference>
<organism evidence="3 4">
    <name type="scientific">Micromonospora peucetia</name>
    <dbReference type="NCBI Taxonomy" id="47871"/>
    <lineage>
        <taxon>Bacteria</taxon>
        <taxon>Bacillati</taxon>
        <taxon>Actinomycetota</taxon>
        <taxon>Actinomycetes</taxon>
        <taxon>Micromonosporales</taxon>
        <taxon>Micromonosporaceae</taxon>
        <taxon>Micromonospora</taxon>
    </lineage>
</organism>
<sequence>MTDYRRKASTGHRPVVPAGASPVAGVGGDRPGCGGGVMGDGRLSTLEFLGGELSRSRRDRGLSQDELAQRISYSSSLVGMVEIGRRTPSQDFVGRVDAALESGGFFERLLTLVRADAAPPWLREWISVEAEATLVRWFEPSLIPGLLQTEAYARAVLAGGGMLREAEVEQRVTSRLARQAVLTREAPPEVVFVVDESVLRRQIGDRKVMAEQFAHLLAVTESRHVDLHVVPADAGMHAGLAGAFILARTPEGGEVAHVDTPLRAHVSDRSEDVDSLQRRWENLRGEALPRRASRELVAEVAESWN</sequence>
<dbReference type="InterPro" id="IPR001387">
    <property type="entry name" value="Cro/C1-type_HTH"/>
</dbReference>
<dbReference type="InterPro" id="IPR043917">
    <property type="entry name" value="DUF5753"/>
</dbReference>